<gene>
    <name evidence="2" type="ORF">P4O66_003589</name>
</gene>
<accession>A0AAD9E4F8</accession>
<evidence type="ECO:0000259" key="1">
    <source>
        <dbReference type="Pfam" id="PF00078"/>
    </source>
</evidence>
<dbReference type="Pfam" id="PF00078">
    <property type="entry name" value="RVT_1"/>
    <property type="match status" value="1"/>
</dbReference>
<comment type="caution">
    <text evidence="2">The sequence shown here is derived from an EMBL/GenBank/DDBJ whole genome shotgun (WGS) entry which is preliminary data.</text>
</comment>
<dbReference type="AlphaFoldDB" id="A0AAD9E4F8"/>
<evidence type="ECO:0000313" key="3">
    <source>
        <dbReference type="Proteomes" id="UP001239994"/>
    </source>
</evidence>
<dbReference type="Proteomes" id="UP001239994">
    <property type="component" value="Unassembled WGS sequence"/>
</dbReference>
<dbReference type="PANTHER" id="PTHR19446">
    <property type="entry name" value="REVERSE TRANSCRIPTASES"/>
    <property type="match status" value="1"/>
</dbReference>
<reference evidence="2" key="1">
    <citation type="submission" date="2023-03" db="EMBL/GenBank/DDBJ databases">
        <title>Electrophorus voltai genome.</title>
        <authorList>
            <person name="Bian C."/>
        </authorList>
    </citation>
    <scope>NUCLEOTIDE SEQUENCE</scope>
    <source>
        <strain evidence="2">CB-2022</strain>
        <tissue evidence="2">Muscle</tissue>
    </source>
</reference>
<dbReference type="InterPro" id="IPR043502">
    <property type="entry name" value="DNA/RNA_pol_sf"/>
</dbReference>
<dbReference type="SUPFAM" id="SSF56672">
    <property type="entry name" value="DNA/RNA polymerases"/>
    <property type="match status" value="1"/>
</dbReference>
<feature type="domain" description="Reverse transcriptase" evidence="1">
    <location>
        <begin position="123"/>
        <end position="265"/>
    </location>
</feature>
<proteinExistence type="predicted"/>
<keyword evidence="3" id="KW-1185">Reference proteome</keyword>
<dbReference type="EMBL" id="JAROKS010000003">
    <property type="protein sequence ID" value="KAK1804736.1"/>
    <property type="molecule type" value="Genomic_DNA"/>
</dbReference>
<sequence length="296" mass="32697">MGTIATAALDMVICNTFFKTCMSHLVTYASGDSCSQIDFMQAQRRDYPASVTDAKDKKEILSRWHEYFDELLNIEFSHLLIPEDLPCCGPVPQIVTEVVTIAIGSMKNQKALGPDDLPVDIWKLKDLHAETAAWLTVFFNAAISVNQCGFVKGCGTTDMIFAACQLMEKHHEKNSPLHTAFLDLEKAFDHVSHQLIWYALCDHGVPEEHIIWVKLLYVNNSSRVRCAAGTSDSFPVNVGVHQGSALSPLLFILVMDIVTWDLQGSVPGCCFIAMTSCLQPPPERSCSARCKLGVTA</sequence>
<dbReference type="InterPro" id="IPR000477">
    <property type="entry name" value="RT_dom"/>
</dbReference>
<organism evidence="2 3">
    <name type="scientific">Electrophorus voltai</name>
    <dbReference type="NCBI Taxonomy" id="2609070"/>
    <lineage>
        <taxon>Eukaryota</taxon>
        <taxon>Metazoa</taxon>
        <taxon>Chordata</taxon>
        <taxon>Craniata</taxon>
        <taxon>Vertebrata</taxon>
        <taxon>Euteleostomi</taxon>
        <taxon>Actinopterygii</taxon>
        <taxon>Neopterygii</taxon>
        <taxon>Teleostei</taxon>
        <taxon>Ostariophysi</taxon>
        <taxon>Gymnotiformes</taxon>
        <taxon>Gymnotoidei</taxon>
        <taxon>Gymnotidae</taxon>
        <taxon>Electrophorus</taxon>
    </lineage>
</organism>
<protein>
    <recommendedName>
        <fullName evidence="1">Reverse transcriptase domain-containing protein</fullName>
    </recommendedName>
</protein>
<evidence type="ECO:0000313" key="2">
    <source>
        <dbReference type="EMBL" id="KAK1804736.1"/>
    </source>
</evidence>
<name>A0AAD9E4F8_9TELE</name>